<comment type="caution">
    <text evidence="3">The sequence shown here is derived from an EMBL/GenBank/DDBJ whole genome shotgun (WGS) entry which is preliminary data.</text>
</comment>
<evidence type="ECO:0000313" key="4">
    <source>
        <dbReference type="Proteomes" id="UP000183610"/>
    </source>
</evidence>
<feature type="coiled-coil region" evidence="1">
    <location>
        <begin position="195"/>
        <end position="222"/>
    </location>
</feature>
<dbReference type="AlphaFoldDB" id="A0AAX2DTW1"/>
<dbReference type="Pfam" id="PF10651">
    <property type="entry name" value="BppU_N"/>
    <property type="match status" value="1"/>
</dbReference>
<protein>
    <recommendedName>
        <fullName evidence="2">BppU N-terminal domain-containing protein</fullName>
    </recommendedName>
</protein>
<gene>
    <name evidence="3" type="ORF">SAMN05421782_11934</name>
</gene>
<proteinExistence type="predicted"/>
<sequence length="445" mass="50369">MKVLMKQPQIYHFQLTILSKRGVIMNIKKYNLALDFMKNKSQNKIVGRVGEIQSMLWHINLSTDETTQPLGDLIPVFYAEIKEGIFVRDDGSENNSINILDNSNGIIEYKPNKRLFAKPGRLKNCYFALEKTAPSNEVTLGPLDQLVERTSTQSFEIIVEKDAMQDNVELESFDPTINELKRYLEDHLGDSVAISTQALQNAEAAHERMDNLENQIDDNNLITTTLSAVWQKYKLTNDDGIAKIFPTNVTKLSDFNETGYFYVDSTAASKLTDVPLAQGFLLENRKLITGNTVEQTIRYFNPDDGEECREFSRYGTSTWRETASVLGSQIYTDNSYKKTVIWSGSSYFLDTHIFSWDSVKVRNGVLLEFSRYAPGTGVLDYGYIEYFFSKEYLVRNNNKATWLNMPGSTEAAKKTIRLTPTSVSGDATNGQAPSTSYALRAVTIF</sequence>
<evidence type="ECO:0000259" key="2">
    <source>
        <dbReference type="Pfam" id="PF10651"/>
    </source>
</evidence>
<evidence type="ECO:0000256" key="1">
    <source>
        <dbReference type="SAM" id="Coils"/>
    </source>
</evidence>
<accession>A0AAX2DTW1</accession>
<keyword evidence="1" id="KW-0175">Coiled coil</keyword>
<evidence type="ECO:0000313" key="3">
    <source>
        <dbReference type="EMBL" id="SDX38218.1"/>
    </source>
</evidence>
<feature type="domain" description="BppU N-terminal" evidence="2">
    <location>
        <begin position="28"/>
        <end position="183"/>
    </location>
</feature>
<dbReference type="Proteomes" id="UP000183610">
    <property type="component" value="Unassembled WGS sequence"/>
</dbReference>
<dbReference type="EMBL" id="FNMX01000019">
    <property type="protein sequence ID" value="SDX38218.1"/>
    <property type="molecule type" value="Genomic_DNA"/>
</dbReference>
<dbReference type="InterPro" id="IPR018913">
    <property type="entry name" value="BppU_N"/>
</dbReference>
<reference evidence="3 4" key="1">
    <citation type="submission" date="2016-10" db="EMBL/GenBank/DDBJ databases">
        <authorList>
            <person name="Varghese N."/>
            <person name="Submissions S."/>
        </authorList>
    </citation>
    <scope>NUCLEOTIDE SEQUENCE [LARGE SCALE GENOMIC DNA]</scope>
    <source>
        <strain evidence="3 4">ATCC 49954</strain>
    </source>
</reference>
<organism evidence="3 4">
    <name type="scientific">Listeria ivanovii</name>
    <dbReference type="NCBI Taxonomy" id="1638"/>
    <lineage>
        <taxon>Bacteria</taxon>
        <taxon>Bacillati</taxon>
        <taxon>Bacillota</taxon>
        <taxon>Bacilli</taxon>
        <taxon>Bacillales</taxon>
        <taxon>Listeriaceae</taxon>
        <taxon>Listeria</taxon>
    </lineage>
</organism>
<dbReference type="Gene3D" id="2.60.40.3350">
    <property type="match status" value="1"/>
</dbReference>
<name>A0AAX2DTW1_LISIV</name>